<organism evidence="2 3">
    <name type="scientific">Dreissena polymorpha</name>
    <name type="common">Zebra mussel</name>
    <name type="synonym">Mytilus polymorpha</name>
    <dbReference type="NCBI Taxonomy" id="45954"/>
    <lineage>
        <taxon>Eukaryota</taxon>
        <taxon>Metazoa</taxon>
        <taxon>Spiralia</taxon>
        <taxon>Lophotrochozoa</taxon>
        <taxon>Mollusca</taxon>
        <taxon>Bivalvia</taxon>
        <taxon>Autobranchia</taxon>
        <taxon>Heteroconchia</taxon>
        <taxon>Euheterodonta</taxon>
        <taxon>Imparidentia</taxon>
        <taxon>Neoheterodontei</taxon>
        <taxon>Myida</taxon>
        <taxon>Dreissenoidea</taxon>
        <taxon>Dreissenidae</taxon>
        <taxon>Dreissena</taxon>
    </lineage>
</organism>
<evidence type="ECO:0000256" key="1">
    <source>
        <dbReference type="SAM" id="MobiDB-lite"/>
    </source>
</evidence>
<proteinExistence type="predicted"/>
<keyword evidence="3" id="KW-1185">Reference proteome</keyword>
<evidence type="ECO:0000313" key="3">
    <source>
        <dbReference type="Proteomes" id="UP000828390"/>
    </source>
</evidence>
<feature type="region of interest" description="Disordered" evidence="1">
    <location>
        <begin position="1"/>
        <end position="21"/>
    </location>
</feature>
<comment type="caution">
    <text evidence="2">The sequence shown here is derived from an EMBL/GenBank/DDBJ whole genome shotgun (WGS) entry which is preliminary data.</text>
</comment>
<accession>A0A9D4CQ28</accession>
<dbReference type="AlphaFoldDB" id="A0A9D4CQ28"/>
<protein>
    <submittedName>
        <fullName evidence="2">Uncharacterized protein</fullName>
    </submittedName>
</protein>
<name>A0A9D4CQ28_DREPO</name>
<evidence type="ECO:0000313" key="2">
    <source>
        <dbReference type="EMBL" id="KAH3728151.1"/>
    </source>
</evidence>
<dbReference type="Proteomes" id="UP000828390">
    <property type="component" value="Unassembled WGS sequence"/>
</dbReference>
<gene>
    <name evidence="2" type="ORF">DPMN_054098</name>
</gene>
<reference evidence="2" key="1">
    <citation type="journal article" date="2019" name="bioRxiv">
        <title>The Genome of the Zebra Mussel, Dreissena polymorpha: A Resource for Invasive Species Research.</title>
        <authorList>
            <person name="McCartney M.A."/>
            <person name="Auch B."/>
            <person name="Kono T."/>
            <person name="Mallez S."/>
            <person name="Zhang Y."/>
            <person name="Obille A."/>
            <person name="Becker A."/>
            <person name="Abrahante J.E."/>
            <person name="Garbe J."/>
            <person name="Badalamenti J.P."/>
            <person name="Herman A."/>
            <person name="Mangelson H."/>
            <person name="Liachko I."/>
            <person name="Sullivan S."/>
            <person name="Sone E.D."/>
            <person name="Koren S."/>
            <person name="Silverstein K.A.T."/>
            <person name="Beckman K.B."/>
            <person name="Gohl D.M."/>
        </authorList>
    </citation>
    <scope>NUCLEOTIDE SEQUENCE</scope>
    <source>
        <strain evidence="2">Duluth1</strain>
        <tissue evidence="2">Whole animal</tissue>
    </source>
</reference>
<reference evidence="2" key="2">
    <citation type="submission" date="2020-11" db="EMBL/GenBank/DDBJ databases">
        <authorList>
            <person name="McCartney M.A."/>
            <person name="Auch B."/>
            <person name="Kono T."/>
            <person name="Mallez S."/>
            <person name="Becker A."/>
            <person name="Gohl D.M."/>
            <person name="Silverstein K.A.T."/>
            <person name="Koren S."/>
            <person name="Bechman K.B."/>
            <person name="Herman A."/>
            <person name="Abrahante J.E."/>
            <person name="Garbe J."/>
        </authorList>
    </citation>
    <scope>NUCLEOTIDE SEQUENCE</scope>
    <source>
        <strain evidence="2">Duluth1</strain>
        <tissue evidence="2">Whole animal</tissue>
    </source>
</reference>
<dbReference type="EMBL" id="JAIWYP010000012">
    <property type="protein sequence ID" value="KAH3728151.1"/>
    <property type="molecule type" value="Genomic_DNA"/>
</dbReference>
<sequence length="81" mass="9316">MPKEAEHSSVTGTKKQRKQIQKEVEVPANLLPYHINCHQVEESDWDMTYSSDGTVNQEAMLLINIAPHLYKMVKMLFLVTT</sequence>